<accession>A0A835P8Q4</accession>
<protein>
    <submittedName>
        <fullName evidence="2">Uncharacterized protein</fullName>
    </submittedName>
</protein>
<sequence length="185" mass="19942">MAATPAAEQGSRDGGIKTNIPISAECGCGIGENGFRRSENRGRNRAFGLGHSRSRRWRRGRTTSRLSTSKAPPPSSTSPISPRLFRGRFLSPRDVQAAAAMAAAMEPAAPAKVSPASPPSSDDLGEIVELPRLDAGFLETAACEFVFHETVDWWPSPWIDTADNPILPSDFLWPHDNADARCGDE</sequence>
<dbReference type="AlphaFoldDB" id="A0A835P8Q4"/>
<keyword evidence="3" id="KW-1185">Reference proteome</keyword>
<proteinExistence type="predicted"/>
<evidence type="ECO:0000313" key="3">
    <source>
        <dbReference type="Proteomes" id="UP000636800"/>
    </source>
</evidence>
<dbReference type="Proteomes" id="UP000636800">
    <property type="component" value="Unassembled WGS sequence"/>
</dbReference>
<dbReference type="EMBL" id="JADCNL010000438">
    <property type="protein sequence ID" value="KAG0447689.1"/>
    <property type="molecule type" value="Genomic_DNA"/>
</dbReference>
<organism evidence="2 3">
    <name type="scientific">Vanilla planifolia</name>
    <name type="common">Vanilla</name>
    <dbReference type="NCBI Taxonomy" id="51239"/>
    <lineage>
        <taxon>Eukaryota</taxon>
        <taxon>Viridiplantae</taxon>
        <taxon>Streptophyta</taxon>
        <taxon>Embryophyta</taxon>
        <taxon>Tracheophyta</taxon>
        <taxon>Spermatophyta</taxon>
        <taxon>Magnoliopsida</taxon>
        <taxon>Liliopsida</taxon>
        <taxon>Asparagales</taxon>
        <taxon>Orchidaceae</taxon>
        <taxon>Vanilloideae</taxon>
        <taxon>Vanilleae</taxon>
        <taxon>Vanilla</taxon>
    </lineage>
</organism>
<evidence type="ECO:0000313" key="2">
    <source>
        <dbReference type="EMBL" id="KAG0447689.1"/>
    </source>
</evidence>
<gene>
    <name evidence="2" type="ORF">HPP92_028213</name>
</gene>
<feature type="region of interest" description="Disordered" evidence="1">
    <location>
        <begin position="1"/>
        <end position="84"/>
    </location>
</feature>
<name>A0A835P8Q4_VANPL</name>
<comment type="caution">
    <text evidence="2">The sequence shown here is derived from an EMBL/GenBank/DDBJ whole genome shotgun (WGS) entry which is preliminary data.</text>
</comment>
<feature type="compositionally biased region" description="Basic residues" evidence="1">
    <location>
        <begin position="52"/>
        <end position="62"/>
    </location>
</feature>
<dbReference type="OrthoDB" id="1424968at2759"/>
<reference evidence="2 3" key="1">
    <citation type="journal article" date="2020" name="Nat. Food">
        <title>A phased Vanilla planifolia genome enables genetic improvement of flavour and production.</title>
        <authorList>
            <person name="Hasing T."/>
            <person name="Tang H."/>
            <person name="Brym M."/>
            <person name="Khazi F."/>
            <person name="Huang T."/>
            <person name="Chambers A.H."/>
        </authorList>
    </citation>
    <scope>NUCLEOTIDE SEQUENCE [LARGE SCALE GENOMIC DNA]</scope>
    <source>
        <tissue evidence="2">Leaf</tissue>
    </source>
</reference>
<evidence type="ECO:0000256" key="1">
    <source>
        <dbReference type="SAM" id="MobiDB-lite"/>
    </source>
</evidence>